<dbReference type="Pfam" id="PF02872">
    <property type="entry name" value="5_nucleotid_C"/>
    <property type="match status" value="1"/>
</dbReference>
<gene>
    <name evidence="14" type="primary">cpdB</name>
    <name evidence="14" type="ORF">PPEP_a1450</name>
</gene>
<dbReference type="InterPro" id="IPR004843">
    <property type="entry name" value="Calcineurin-like_PHP"/>
</dbReference>
<comment type="similarity">
    <text evidence="5 11">Belongs to the 5'-nucleotidase family.</text>
</comment>
<reference evidence="14 15" key="1">
    <citation type="submission" date="2015-06" db="EMBL/GenBank/DDBJ databases">
        <title>Genome sequence of Pseudoalteromonas peptidolytica.</title>
        <authorList>
            <person name="Xie B.-B."/>
            <person name="Rong J.-C."/>
            <person name="Qin Q.-L."/>
            <person name="Zhang Y.-Z."/>
        </authorList>
    </citation>
    <scope>NUCLEOTIDE SEQUENCE [LARGE SCALE GENOMIC DNA]</scope>
    <source>
        <strain evidence="14 15">F12-50-A1</strain>
    </source>
</reference>
<evidence type="ECO:0000256" key="3">
    <source>
        <dbReference type="ARBA" id="ARBA00001968"/>
    </source>
</evidence>
<keyword evidence="8 11" id="KW-0547">Nucleotide-binding</keyword>
<evidence type="ECO:0000259" key="13">
    <source>
        <dbReference type="Pfam" id="PF02872"/>
    </source>
</evidence>
<comment type="cofactor">
    <cofactor evidence="3">
        <name>a divalent metal cation</name>
        <dbReference type="ChEBI" id="CHEBI:60240"/>
    </cofactor>
</comment>
<evidence type="ECO:0000256" key="5">
    <source>
        <dbReference type="ARBA" id="ARBA00006654"/>
    </source>
</evidence>
<evidence type="ECO:0000313" key="15">
    <source>
        <dbReference type="Proteomes" id="UP000660708"/>
    </source>
</evidence>
<evidence type="ECO:0000259" key="12">
    <source>
        <dbReference type="Pfam" id="PF00149"/>
    </source>
</evidence>
<evidence type="ECO:0000256" key="9">
    <source>
        <dbReference type="ARBA" id="ARBA00022801"/>
    </source>
</evidence>
<dbReference type="GO" id="GO:0030288">
    <property type="term" value="C:outer membrane-bounded periplasmic space"/>
    <property type="evidence" value="ECO:0007669"/>
    <property type="project" value="TreeGrafter"/>
</dbReference>
<evidence type="ECO:0000313" key="14">
    <source>
        <dbReference type="EMBL" id="MBE0346359.1"/>
    </source>
</evidence>
<dbReference type="PRINTS" id="PR01607">
    <property type="entry name" value="APYRASEFAMLY"/>
</dbReference>
<evidence type="ECO:0000256" key="4">
    <source>
        <dbReference type="ARBA" id="ARBA00004196"/>
    </source>
</evidence>
<dbReference type="Pfam" id="PF00149">
    <property type="entry name" value="Metallophos"/>
    <property type="match status" value="1"/>
</dbReference>
<dbReference type="EMBL" id="AQHF01000020">
    <property type="protein sequence ID" value="MBE0346359.1"/>
    <property type="molecule type" value="Genomic_DNA"/>
</dbReference>
<dbReference type="GO" id="GO:0000166">
    <property type="term" value="F:nucleotide binding"/>
    <property type="evidence" value="ECO:0007669"/>
    <property type="project" value="UniProtKB-KW"/>
</dbReference>
<dbReference type="GO" id="GO:0008254">
    <property type="term" value="F:3'-nucleotidase activity"/>
    <property type="evidence" value="ECO:0007669"/>
    <property type="project" value="UniProtKB-EC"/>
</dbReference>
<sequence>MNTTRLPIALLLGVASIITGCSDSDNDVEINIPKVADLPKEGTLVSLRLLETTDLHANMLNYNYFSDKQDDKVGLVKTAALIHHARSEVKNAMLVDNGDLIQGSPLGDYIAKIKDLKEGDVHPVYKAMNTLTYDVANIGNHEFNFGLEFLEEAINDANFPYISANVFKVDGDEDESNDVPFFTPYIVKEKRFLDELGKEQVINVGFIGFVPPQIMQWDKANLEGKVIAKDIIKMAEYYIPKMKAEGADIIVAIPHSGLDVSADKPMAENASYALSKVEGIDAIMFGHAHANFPGAGYGDLQAYGIDNEKGTINGVAAVMPGFWGNHLGIIDLDVRFNSGEWVVVDSQSMLRPIYETDDNRNTVSLVESDATIEAAIRHEHNETRTWVNEPFAKITNTVNSYFALVNDDPSIQIVTDSQAWYTAKIVQGTELEGLPILSAGAPFRAGRGGPDDFTAIPAGDIAYRNVADMYIYPNVLKVLKLSGAEVREWLEMSAGQFNQITANTEGVQALINPDFPSYNYDVLDGVTYQIDVTEPARYAANGDKVSNGNRIKALKYQGELVTDEQIFLVATNNYRTSGGGNFPNVSADKIVVDSPNENRQVVADYITYVSEKNGAKGLDPSADMNWSFSPVVGAHIEFFSSASTDAELYSQQFIHILPTGKTNENGFALYQLDLTQPL</sequence>
<dbReference type="PROSITE" id="PS00786">
    <property type="entry name" value="5_NUCLEOTIDASE_2"/>
    <property type="match status" value="1"/>
</dbReference>
<comment type="caution">
    <text evidence="14">The sequence shown here is derived from an EMBL/GenBank/DDBJ whole genome shotgun (WGS) entry which is preliminary data.</text>
</comment>
<protein>
    <submittedName>
        <fullName evidence="14">2',3'-cyclic-nucleotide 2'-phosphodiesterase / 3'-nucleotidase</fullName>
    </submittedName>
</protein>
<dbReference type="Proteomes" id="UP000660708">
    <property type="component" value="Unassembled WGS sequence"/>
</dbReference>
<dbReference type="RefSeq" id="WP_147391289.1">
    <property type="nucleotide sequence ID" value="NZ_AQHF01000020.1"/>
</dbReference>
<proteinExistence type="inferred from homology"/>
<dbReference type="InterPro" id="IPR006146">
    <property type="entry name" value="5'-Nucleotdase_CS"/>
</dbReference>
<dbReference type="InterPro" id="IPR006179">
    <property type="entry name" value="5_nucleotidase/apyrase"/>
</dbReference>
<feature type="domain" description="5'-Nucleotidase C-terminal" evidence="13">
    <location>
        <begin position="454"/>
        <end position="584"/>
    </location>
</feature>
<dbReference type="PANTHER" id="PTHR11575">
    <property type="entry name" value="5'-NUCLEOTIDASE-RELATED"/>
    <property type="match status" value="1"/>
</dbReference>
<dbReference type="InterPro" id="IPR008334">
    <property type="entry name" value="5'-Nucleotdase_C"/>
</dbReference>
<evidence type="ECO:0000256" key="10">
    <source>
        <dbReference type="ARBA" id="ARBA00023268"/>
    </source>
</evidence>
<dbReference type="SUPFAM" id="SSF55816">
    <property type="entry name" value="5'-nucleotidase (syn. UDP-sugar hydrolase), C-terminal domain"/>
    <property type="match status" value="1"/>
</dbReference>
<dbReference type="GO" id="GO:0008663">
    <property type="term" value="F:2',3'-cyclic-nucleotide 2'-phosphodiesterase activity"/>
    <property type="evidence" value="ECO:0007669"/>
    <property type="project" value="UniProtKB-EC"/>
</dbReference>
<keyword evidence="15" id="KW-1185">Reference proteome</keyword>
<dbReference type="PROSITE" id="PS00785">
    <property type="entry name" value="5_NUCLEOTIDASE_1"/>
    <property type="match status" value="1"/>
</dbReference>
<dbReference type="InterPro" id="IPR041827">
    <property type="entry name" value="CpdB_N"/>
</dbReference>
<organism evidence="14 15">
    <name type="scientific">Pseudoalteromonas peptidolytica F12-50-A1</name>
    <dbReference type="NCBI Taxonomy" id="1315280"/>
    <lineage>
        <taxon>Bacteria</taxon>
        <taxon>Pseudomonadati</taxon>
        <taxon>Pseudomonadota</taxon>
        <taxon>Gammaproteobacteria</taxon>
        <taxon>Alteromonadales</taxon>
        <taxon>Pseudoalteromonadaceae</taxon>
        <taxon>Pseudoalteromonas</taxon>
    </lineage>
</organism>
<dbReference type="NCBIfam" id="NF006938">
    <property type="entry name" value="PRK09420.1"/>
    <property type="match status" value="1"/>
</dbReference>
<feature type="domain" description="Calcineurin-like phosphoesterase" evidence="12">
    <location>
        <begin position="48"/>
        <end position="290"/>
    </location>
</feature>
<keyword evidence="10" id="KW-0511">Multifunctional enzyme</keyword>
<dbReference type="InterPro" id="IPR036907">
    <property type="entry name" value="5'-Nucleotdase_C_sf"/>
</dbReference>
<dbReference type="AlphaFoldDB" id="A0A8I0MUZ7"/>
<dbReference type="CDD" id="cd07410">
    <property type="entry name" value="MPP_CpdB_N"/>
    <property type="match status" value="1"/>
</dbReference>
<dbReference type="GO" id="GO:0009166">
    <property type="term" value="P:nucleotide catabolic process"/>
    <property type="evidence" value="ECO:0007669"/>
    <property type="project" value="InterPro"/>
</dbReference>
<dbReference type="Gene3D" id="3.90.780.10">
    <property type="entry name" value="5'-Nucleotidase, C-terminal domain"/>
    <property type="match status" value="1"/>
</dbReference>
<comment type="catalytic activity">
    <reaction evidence="2">
        <text>a nucleoside 2',3'-cyclic phosphate + H2O = a nucleoside 3'-phosphate + H(+)</text>
        <dbReference type="Rhea" id="RHEA:19621"/>
        <dbReference type="ChEBI" id="CHEBI:15377"/>
        <dbReference type="ChEBI" id="CHEBI:15378"/>
        <dbReference type="ChEBI" id="CHEBI:66949"/>
        <dbReference type="ChEBI" id="CHEBI:66954"/>
        <dbReference type="EC" id="3.1.4.16"/>
    </reaction>
</comment>
<dbReference type="InterPro" id="IPR029052">
    <property type="entry name" value="Metallo-depent_PP-like"/>
</dbReference>
<dbReference type="PANTHER" id="PTHR11575:SF6">
    <property type="entry name" value="2',3'-CYCLIC-NUCLEOTIDE 2'-PHOSPHODIESTERASE_3'-NUCLEOTIDASE"/>
    <property type="match status" value="1"/>
</dbReference>
<keyword evidence="6" id="KW-0479">Metal-binding</keyword>
<keyword evidence="7" id="KW-0732">Signal</keyword>
<evidence type="ECO:0000256" key="6">
    <source>
        <dbReference type="ARBA" id="ARBA00022723"/>
    </source>
</evidence>
<dbReference type="SUPFAM" id="SSF56300">
    <property type="entry name" value="Metallo-dependent phosphatases"/>
    <property type="match status" value="1"/>
</dbReference>
<evidence type="ECO:0000256" key="1">
    <source>
        <dbReference type="ARBA" id="ARBA00000527"/>
    </source>
</evidence>
<comment type="subcellular location">
    <subcellularLocation>
        <location evidence="4">Cell envelope</location>
    </subcellularLocation>
</comment>
<evidence type="ECO:0000256" key="7">
    <source>
        <dbReference type="ARBA" id="ARBA00022729"/>
    </source>
</evidence>
<dbReference type="GO" id="GO:0046872">
    <property type="term" value="F:metal ion binding"/>
    <property type="evidence" value="ECO:0007669"/>
    <property type="project" value="UniProtKB-KW"/>
</dbReference>
<evidence type="ECO:0000256" key="11">
    <source>
        <dbReference type="RuleBase" id="RU362119"/>
    </source>
</evidence>
<dbReference type="PROSITE" id="PS51257">
    <property type="entry name" value="PROKAR_LIPOPROTEIN"/>
    <property type="match status" value="1"/>
</dbReference>
<name>A0A8I0MUZ7_9GAMM</name>
<dbReference type="Gene3D" id="3.60.21.10">
    <property type="match status" value="1"/>
</dbReference>
<evidence type="ECO:0000256" key="2">
    <source>
        <dbReference type="ARBA" id="ARBA00001730"/>
    </source>
</evidence>
<keyword evidence="9 11" id="KW-0378">Hydrolase</keyword>
<comment type="catalytic activity">
    <reaction evidence="1">
        <text>a ribonucleoside 3'-phosphate + H2O = a ribonucleoside + phosphate</text>
        <dbReference type="Rhea" id="RHEA:10144"/>
        <dbReference type="ChEBI" id="CHEBI:13197"/>
        <dbReference type="ChEBI" id="CHEBI:15377"/>
        <dbReference type="ChEBI" id="CHEBI:18254"/>
        <dbReference type="ChEBI" id="CHEBI:43474"/>
        <dbReference type="EC" id="3.1.3.6"/>
    </reaction>
</comment>
<accession>A0A8I0MUZ7</accession>
<evidence type="ECO:0000256" key="8">
    <source>
        <dbReference type="ARBA" id="ARBA00022741"/>
    </source>
</evidence>